<dbReference type="InterPro" id="IPR015943">
    <property type="entry name" value="WD40/YVTN_repeat-like_dom_sf"/>
</dbReference>
<dbReference type="GO" id="GO:0030058">
    <property type="term" value="F:aliphatic amine dehydrogenase activity"/>
    <property type="evidence" value="ECO:0007669"/>
    <property type="project" value="InterPro"/>
</dbReference>
<evidence type="ECO:0000256" key="2">
    <source>
        <dbReference type="ARBA" id="ARBA00010548"/>
    </source>
</evidence>
<evidence type="ECO:0000256" key="9">
    <source>
        <dbReference type="SAM" id="MobiDB-lite"/>
    </source>
</evidence>
<dbReference type="PANTHER" id="PTHR47197:SF3">
    <property type="entry name" value="DIHYDRO-HEME D1 DEHYDROGENASE"/>
    <property type="match status" value="1"/>
</dbReference>
<feature type="region of interest" description="Disordered" evidence="9">
    <location>
        <begin position="22"/>
        <end position="42"/>
    </location>
</feature>
<dbReference type="AlphaFoldDB" id="A0A2A4I2K2"/>
<evidence type="ECO:0000313" key="12">
    <source>
        <dbReference type="Proteomes" id="UP000218784"/>
    </source>
</evidence>
<dbReference type="EMBL" id="NWVD01000001">
    <property type="protein sequence ID" value="PCG10854.1"/>
    <property type="molecule type" value="Genomic_DNA"/>
</dbReference>
<dbReference type="RefSeq" id="WP_096610663.1">
    <property type="nucleotide sequence ID" value="NZ_NWVD01000001.1"/>
</dbReference>
<evidence type="ECO:0000256" key="1">
    <source>
        <dbReference type="ARBA" id="ARBA00004418"/>
    </source>
</evidence>
<feature type="signal peptide" evidence="10">
    <location>
        <begin position="1"/>
        <end position="26"/>
    </location>
</feature>
<keyword evidence="8" id="KW-1015">Disulfide bond</keyword>
<evidence type="ECO:0000256" key="5">
    <source>
        <dbReference type="ARBA" id="ARBA00022764"/>
    </source>
</evidence>
<keyword evidence="6" id="KW-0249">Electron transport</keyword>
<sequence>MLRATAASAIAATALLAGATAAPAQSAPELQPETSDTMRADPPNPNWFYVEGGWDTPGTSIFDGKTGKMKGLVDTARLTDFAIDPAGRYYYVAESLWSRRDRGTRQDMVTVYDTRDMKRQAEIAIPGRILIGARKNNFVISNDGRWAFVYNLDPASSVNIVDLAARKFHANVELPGCASMMPNPGIGFSALCSDGSLATVNVTGKKPAITRTAPFFQATDDPIFDNYAYDLAKKQAVFLTYTGLVYTASIAAQPVVTQPFSIQAAAGLRPGDTKPLDINWMPGGRQPMALHRPSGHLFVLMHMGEMWTHKESGTEIWDVDLAAKKVVRRLPLKEPMNNIAVTQTATPLLFVDGEGRKGWIIDPVTGEKKHEIENAGGGVITVVDPS</sequence>
<evidence type="ECO:0000256" key="4">
    <source>
        <dbReference type="ARBA" id="ARBA00022729"/>
    </source>
</evidence>
<comment type="subcellular location">
    <subcellularLocation>
        <location evidence="1">Periplasm</location>
    </subcellularLocation>
</comment>
<evidence type="ECO:0000313" key="11">
    <source>
        <dbReference type="EMBL" id="PCG10854.1"/>
    </source>
</evidence>
<keyword evidence="3" id="KW-0813">Transport</keyword>
<gene>
    <name evidence="11" type="ORF">COA17_00555</name>
</gene>
<dbReference type="SUPFAM" id="SSF50969">
    <property type="entry name" value="YVTN repeat-like/Quinoprotein amine dehydrogenase"/>
    <property type="match status" value="1"/>
</dbReference>
<protein>
    <submittedName>
        <fullName evidence="11">Methylamine dehydrogenase</fullName>
    </submittedName>
</protein>
<dbReference type="PANTHER" id="PTHR47197">
    <property type="entry name" value="PROTEIN NIRF"/>
    <property type="match status" value="1"/>
</dbReference>
<dbReference type="Pfam" id="PF06433">
    <property type="entry name" value="Me-amine-dh_H"/>
    <property type="match status" value="1"/>
</dbReference>
<evidence type="ECO:0000256" key="3">
    <source>
        <dbReference type="ARBA" id="ARBA00022448"/>
    </source>
</evidence>
<comment type="caution">
    <text evidence="11">The sequence shown here is derived from an EMBL/GenBank/DDBJ whole genome shotgun (WGS) entry which is preliminary data.</text>
</comment>
<evidence type="ECO:0000256" key="10">
    <source>
        <dbReference type="SAM" id="SignalP"/>
    </source>
</evidence>
<proteinExistence type="inferred from homology"/>
<evidence type="ECO:0000256" key="6">
    <source>
        <dbReference type="ARBA" id="ARBA00022982"/>
    </source>
</evidence>
<feature type="chain" id="PRO_5012562524" evidence="10">
    <location>
        <begin position="27"/>
        <end position="386"/>
    </location>
</feature>
<organism evidence="11 12">
    <name type="scientific">Sphingomonas ginsenosidimutans</name>
    <dbReference type="NCBI Taxonomy" id="862134"/>
    <lineage>
        <taxon>Bacteria</taxon>
        <taxon>Pseudomonadati</taxon>
        <taxon>Pseudomonadota</taxon>
        <taxon>Alphaproteobacteria</taxon>
        <taxon>Sphingomonadales</taxon>
        <taxon>Sphingomonadaceae</taxon>
        <taxon>Sphingomonas</taxon>
    </lineage>
</organism>
<keyword evidence="4 10" id="KW-0732">Signal</keyword>
<name>A0A2A4I2K2_9SPHN</name>
<evidence type="ECO:0000256" key="8">
    <source>
        <dbReference type="PIRSR" id="PIRSR609451-50"/>
    </source>
</evidence>
<comment type="similarity">
    <text evidence="2">Belongs to the aromatic amine dehydrogenase heavy chain family.</text>
</comment>
<feature type="disulfide bond" evidence="8">
    <location>
        <begin position="177"/>
        <end position="192"/>
    </location>
</feature>
<keyword evidence="7" id="KW-0560">Oxidoreductase</keyword>
<dbReference type="Gene3D" id="2.130.10.10">
    <property type="entry name" value="YVTN repeat-like/Quinoprotein amine dehydrogenase"/>
    <property type="match status" value="1"/>
</dbReference>
<dbReference type="GO" id="GO:0042597">
    <property type="term" value="C:periplasmic space"/>
    <property type="evidence" value="ECO:0007669"/>
    <property type="project" value="UniProtKB-SubCell"/>
</dbReference>
<evidence type="ECO:0000256" key="7">
    <source>
        <dbReference type="ARBA" id="ARBA00023002"/>
    </source>
</evidence>
<keyword evidence="5" id="KW-0574">Periplasm</keyword>
<dbReference type="InterPro" id="IPR051200">
    <property type="entry name" value="Host-pathogen_enzymatic-act"/>
</dbReference>
<keyword evidence="12" id="KW-1185">Reference proteome</keyword>
<dbReference type="InterPro" id="IPR009451">
    <property type="entry name" value="Metamine_DH_Hvc"/>
</dbReference>
<reference evidence="11 12" key="1">
    <citation type="submission" date="2017-09" db="EMBL/GenBank/DDBJ databases">
        <title>Sphingomonas ginsenosidimutans KACC 14949, whole genome shotgun sequence.</title>
        <authorList>
            <person name="Feng G."/>
            <person name="Zhu H."/>
        </authorList>
    </citation>
    <scope>NUCLEOTIDE SEQUENCE [LARGE SCALE GENOMIC DNA]</scope>
    <source>
        <strain evidence="11 12">KACC 14949</strain>
    </source>
</reference>
<dbReference type="Proteomes" id="UP000218784">
    <property type="component" value="Unassembled WGS sequence"/>
</dbReference>
<accession>A0A2A4I2K2</accession>
<dbReference type="InterPro" id="IPR011044">
    <property type="entry name" value="Quino_amine_DH_bsu"/>
</dbReference>